<comment type="caution">
    <text evidence="2">The sequence shown here is derived from an EMBL/GenBank/DDBJ whole genome shotgun (WGS) entry which is preliminary data.</text>
</comment>
<evidence type="ECO:0000313" key="2">
    <source>
        <dbReference type="EMBL" id="NKZ19699.1"/>
    </source>
</evidence>
<feature type="transmembrane region" description="Helical" evidence="1">
    <location>
        <begin position="176"/>
        <end position="197"/>
    </location>
</feature>
<feature type="transmembrane region" description="Helical" evidence="1">
    <location>
        <begin position="145"/>
        <end position="164"/>
    </location>
</feature>
<keyword evidence="1" id="KW-0472">Membrane</keyword>
<keyword evidence="1" id="KW-1133">Transmembrane helix</keyword>
<feature type="transmembrane region" description="Helical" evidence="1">
    <location>
        <begin position="119"/>
        <end position="139"/>
    </location>
</feature>
<feature type="transmembrane region" description="Helical" evidence="1">
    <location>
        <begin position="31"/>
        <end position="48"/>
    </location>
</feature>
<gene>
    <name evidence="2" type="ORF">HF992_02340</name>
</gene>
<name>A0A7X6S035_9STRE</name>
<evidence type="ECO:0000313" key="3">
    <source>
        <dbReference type="Proteomes" id="UP000522720"/>
    </source>
</evidence>
<dbReference type="Proteomes" id="UP000522720">
    <property type="component" value="Unassembled WGS sequence"/>
</dbReference>
<protein>
    <recommendedName>
        <fullName evidence="4">TrbL/VirB6 plasmid conjugal transfer protein</fullName>
    </recommendedName>
</protein>
<evidence type="ECO:0000256" key="1">
    <source>
        <dbReference type="SAM" id="Phobius"/>
    </source>
</evidence>
<proteinExistence type="predicted"/>
<feature type="transmembrane region" description="Helical" evidence="1">
    <location>
        <begin position="217"/>
        <end position="236"/>
    </location>
</feature>
<dbReference type="AlphaFoldDB" id="A0A7X6S035"/>
<organism evidence="2 3">
    <name type="scientific">Streptococcus ovuberis</name>
    <dbReference type="NCBI Taxonomy" id="1936207"/>
    <lineage>
        <taxon>Bacteria</taxon>
        <taxon>Bacillati</taxon>
        <taxon>Bacillota</taxon>
        <taxon>Bacilli</taxon>
        <taxon>Lactobacillales</taxon>
        <taxon>Streptococcaceae</taxon>
        <taxon>Streptococcus</taxon>
    </lineage>
</organism>
<reference evidence="2 3" key="1">
    <citation type="submission" date="2020-04" db="EMBL/GenBank/DDBJ databases">
        <title>MicrobeNet Type strains.</title>
        <authorList>
            <person name="Nicholson A.C."/>
        </authorList>
    </citation>
    <scope>NUCLEOTIDE SEQUENCE [LARGE SCALE GENOMIC DNA]</scope>
    <source>
        <strain evidence="2 3">CCUG 69612</strain>
    </source>
</reference>
<sequence>MDITELTQSISAYNAQANAITNLVYNATKPIAHILIGIFFAIEFDTITKHQARQGASMTGEIFWGIAYKFLLAFLLVENARLIFDVIMYLTTGAVKAMDKTVKPVDMDLGIEVKGIKGIIKHLILVIAWTVEGISQLSIKIIMMMRAFNLYILRAVSGLLIALFMSDTTRQITINFLKLVAAATFQVIVLFIIIRLYPVIVSNDLFKMTLSNDKGAMAIAFAALAKGIVFITLIWGSQRTAKNLLNAM</sequence>
<accession>A0A7X6S035</accession>
<feature type="transmembrane region" description="Helical" evidence="1">
    <location>
        <begin position="55"/>
        <end position="76"/>
    </location>
</feature>
<evidence type="ECO:0008006" key="4">
    <source>
        <dbReference type="Google" id="ProtNLM"/>
    </source>
</evidence>
<keyword evidence="1" id="KW-0812">Transmembrane</keyword>
<dbReference type="RefSeq" id="WP_168548459.1">
    <property type="nucleotide sequence ID" value="NZ_JAAXPR010000003.1"/>
</dbReference>
<keyword evidence="3" id="KW-1185">Reference proteome</keyword>
<dbReference type="EMBL" id="JAAXPR010000003">
    <property type="protein sequence ID" value="NKZ19699.1"/>
    <property type="molecule type" value="Genomic_DNA"/>
</dbReference>